<feature type="domain" description="3-hydroxyacyl-CoA dehydrogenase C-terminal" evidence="14">
    <location>
        <begin position="607"/>
        <end position="690"/>
    </location>
</feature>
<dbReference type="KEGG" id="spha:D3Y57_02180"/>
<evidence type="ECO:0000256" key="1">
    <source>
        <dbReference type="ARBA" id="ARBA00004275"/>
    </source>
</evidence>
<dbReference type="InterPro" id="IPR006176">
    <property type="entry name" value="3-OHacyl-CoA_DH_NAD-bd"/>
</dbReference>
<dbReference type="Pfam" id="PF00378">
    <property type="entry name" value="ECH_1"/>
    <property type="match status" value="1"/>
</dbReference>
<evidence type="ECO:0000256" key="9">
    <source>
        <dbReference type="ARBA" id="ARBA00023140"/>
    </source>
</evidence>
<dbReference type="Proteomes" id="UP000276254">
    <property type="component" value="Plasmid unnamed1"/>
</dbReference>
<organism evidence="16 17">
    <name type="scientific">Sphingomonas paeninsulae</name>
    <dbReference type="NCBI Taxonomy" id="2319844"/>
    <lineage>
        <taxon>Bacteria</taxon>
        <taxon>Pseudomonadati</taxon>
        <taxon>Pseudomonadota</taxon>
        <taxon>Alphaproteobacteria</taxon>
        <taxon>Sphingomonadales</taxon>
        <taxon>Sphingomonadaceae</taxon>
        <taxon>Sphingomonas</taxon>
    </lineage>
</organism>
<name>A0A494T7N4_SPHPE</name>
<comment type="pathway">
    <text evidence="2">Lipid metabolism; fatty acid beta-oxidation.</text>
</comment>
<dbReference type="GO" id="GO:0016853">
    <property type="term" value="F:isomerase activity"/>
    <property type="evidence" value="ECO:0007669"/>
    <property type="project" value="UniProtKB-KW"/>
</dbReference>
<dbReference type="InterPro" id="IPR006108">
    <property type="entry name" value="3HC_DH_C"/>
</dbReference>
<evidence type="ECO:0000256" key="2">
    <source>
        <dbReference type="ARBA" id="ARBA00005005"/>
    </source>
</evidence>
<dbReference type="Pfam" id="PF00725">
    <property type="entry name" value="3HCDH"/>
    <property type="match status" value="2"/>
</dbReference>
<evidence type="ECO:0000256" key="6">
    <source>
        <dbReference type="ARBA" id="ARBA00023002"/>
    </source>
</evidence>
<keyword evidence="8" id="KW-0443">Lipid metabolism</keyword>
<reference evidence="16 17" key="1">
    <citation type="submission" date="2018-09" db="EMBL/GenBank/DDBJ databases">
        <title>Sphingomonas peninsula sp. nov., isolated from fildes peninsula, Antarctic soil.</title>
        <authorList>
            <person name="Yingchao G."/>
        </authorList>
    </citation>
    <scope>NUCLEOTIDE SEQUENCE [LARGE SCALE GENOMIC DNA]</scope>
    <source>
        <strain evidence="16 17">YZ-8</strain>
        <plasmid evidence="16 17">unnamed1</plasmid>
    </source>
</reference>
<dbReference type="Pfam" id="PF02737">
    <property type="entry name" value="3HCDH_N"/>
    <property type="match status" value="1"/>
</dbReference>
<keyword evidence="17" id="KW-1185">Reference proteome</keyword>
<dbReference type="InterPro" id="IPR001753">
    <property type="entry name" value="Enoyl-CoA_hydra/iso"/>
</dbReference>
<comment type="subunit">
    <text evidence="3">Monomer.</text>
</comment>
<dbReference type="OrthoDB" id="9771883at2"/>
<dbReference type="CDD" id="cd06558">
    <property type="entry name" value="crotonase-like"/>
    <property type="match status" value="1"/>
</dbReference>
<dbReference type="RefSeq" id="WP_121150940.1">
    <property type="nucleotide sequence ID" value="NZ_CP032828.1"/>
</dbReference>
<evidence type="ECO:0000256" key="7">
    <source>
        <dbReference type="ARBA" id="ARBA00023027"/>
    </source>
</evidence>
<dbReference type="PANTHER" id="PTHR23309">
    <property type="entry name" value="3-HYDROXYACYL-COA DEHYROGENASE"/>
    <property type="match status" value="1"/>
</dbReference>
<dbReference type="SUPFAM" id="SSF48179">
    <property type="entry name" value="6-phosphogluconate dehydrogenase C-terminal domain-like"/>
    <property type="match status" value="2"/>
</dbReference>
<dbReference type="PANTHER" id="PTHR23309:SF49">
    <property type="entry name" value="PEROXISOMAL BIFUNCTIONAL ENZYME"/>
    <property type="match status" value="1"/>
</dbReference>
<evidence type="ECO:0000256" key="12">
    <source>
        <dbReference type="ARBA" id="ARBA00023268"/>
    </source>
</evidence>
<dbReference type="SUPFAM" id="SSF51735">
    <property type="entry name" value="NAD(P)-binding Rossmann-fold domains"/>
    <property type="match status" value="1"/>
</dbReference>
<dbReference type="GO" id="GO:0003857">
    <property type="term" value="F:(3S)-3-hydroxyacyl-CoA dehydrogenase (NAD+) activity"/>
    <property type="evidence" value="ECO:0007669"/>
    <property type="project" value="UniProtKB-EC"/>
</dbReference>
<feature type="domain" description="3-hydroxyacyl-CoA dehydrogenase NAD binding" evidence="15">
    <location>
        <begin position="307"/>
        <end position="482"/>
    </location>
</feature>
<gene>
    <name evidence="16" type="ORF">D3Y57_02180</name>
</gene>
<dbReference type="Gene3D" id="1.10.1040.50">
    <property type="match status" value="1"/>
</dbReference>
<keyword evidence="16" id="KW-0614">Plasmid</keyword>
<evidence type="ECO:0000256" key="11">
    <source>
        <dbReference type="ARBA" id="ARBA00023239"/>
    </source>
</evidence>
<geneLocation type="plasmid" evidence="16">
    <name>unnamed1</name>
</geneLocation>
<keyword evidence="5" id="KW-0442">Lipid degradation</keyword>
<dbReference type="SUPFAM" id="SSF52096">
    <property type="entry name" value="ClpP/crotonase"/>
    <property type="match status" value="1"/>
</dbReference>
<dbReference type="Gene3D" id="3.40.50.720">
    <property type="entry name" value="NAD(P)-binding Rossmann-like Domain"/>
    <property type="match status" value="1"/>
</dbReference>
<evidence type="ECO:0000256" key="13">
    <source>
        <dbReference type="ARBA" id="ARBA00049556"/>
    </source>
</evidence>
<dbReference type="Gene3D" id="3.90.226.10">
    <property type="entry name" value="2-enoyl-CoA Hydratase, Chain A, domain 1"/>
    <property type="match status" value="1"/>
</dbReference>
<dbReference type="GO" id="GO:0006635">
    <property type="term" value="P:fatty acid beta-oxidation"/>
    <property type="evidence" value="ECO:0007669"/>
    <property type="project" value="UniProtKB-UniPathway"/>
</dbReference>
<dbReference type="InterPro" id="IPR036291">
    <property type="entry name" value="NAD(P)-bd_dom_sf"/>
</dbReference>
<dbReference type="FunFam" id="1.10.1040.50:FF:000006">
    <property type="entry name" value="Peroxisomal bifunctional enzyme"/>
    <property type="match status" value="1"/>
</dbReference>
<evidence type="ECO:0000256" key="5">
    <source>
        <dbReference type="ARBA" id="ARBA00022963"/>
    </source>
</evidence>
<sequence>MNSVVVTDKSVATISVEDGIGVVSIDSPPVNALGAVVRQSLNDSFRQLANDAAVKAIVLICEGRTFFAGADISEFGRPIQEPRLATIFDLIENMSKPVLAAIHGTGLGGGLELALVCHHRVAERTAKVGLPEVKLGLLPGAGGTQRLPRIVGIEDALELITSGRQIGAAEAQRLGLIDALAEPGALRTTAIQFARQVVADGRPLTRIRDREDAIAAARGKPEIFSDFRTKNSRLFRGFRAPEAIVKAVEAAVNLPFEAGIARERELLGELVASVESQAQRYMFFAERETTKIPDVPSDTPVRPVKSVGVIGAGTMGGGIAMTFLNVGIPVTLVETSQAALDRGLGVIRSNYENTAKKGRMSVSQIEERMELITPALGLDALSDVDLVIEAVFESMSVKKEIFSKLDQIARPGAILASNTSFLDLDEIAEATTRPEDVIGLHYFSPANVMRLLEVVRGEKTALDVIATAMKLAKQTGKQPILARVCNGFVANRLMSPRSRQAEALVLEGPTPSDIDRVMVEYGFAMGPFQMADLVGLDVLGRNDSIRTLRGDLVAKDRLGQKKNGGYYDYDERRKPQPSPVAARLIAEFAAAQGVQNRGVQTDEDIRARLLFPIVNEGARILEEKIALRASDIDVAAVLGYNWPAYTGGPMFWADTIGLPLIVANLRAFQDQYGDTFKPAALLEQLAKDGKSFTRK</sequence>
<keyword evidence="7" id="KW-0520">NAD</keyword>
<keyword evidence="6" id="KW-0560">Oxidoreductase</keyword>
<dbReference type="UniPathway" id="UPA00659"/>
<evidence type="ECO:0000313" key="17">
    <source>
        <dbReference type="Proteomes" id="UP000276254"/>
    </source>
</evidence>
<keyword evidence="4" id="KW-0276">Fatty acid metabolism</keyword>
<evidence type="ECO:0000259" key="14">
    <source>
        <dbReference type="Pfam" id="PF00725"/>
    </source>
</evidence>
<proteinExistence type="predicted"/>
<dbReference type="AlphaFoldDB" id="A0A494T7N4"/>
<keyword evidence="12" id="KW-0511">Multifunctional enzyme</keyword>
<evidence type="ECO:0000256" key="10">
    <source>
        <dbReference type="ARBA" id="ARBA00023235"/>
    </source>
</evidence>
<evidence type="ECO:0000259" key="15">
    <source>
        <dbReference type="Pfam" id="PF02737"/>
    </source>
</evidence>
<evidence type="ECO:0000256" key="4">
    <source>
        <dbReference type="ARBA" id="ARBA00022832"/>
    </source>
</evidence>
<dbReference type="GO" id="GO:0004300">
    <property type="term" value="F:enoyl-CoA hydratase activity"/>
    <property type="evidence" value="ECO:0007669"/>
    <property type="project" value="UniProtKB-ARBA"/>
</dbReference>
<feature type="domain" description="3-hydroxyacyl-CoA dehydrogenase C-terminal" evidence="14">
    <location>
        <begin position="487"/>
        <end position="568"/>
    </location>
</feature>
<keyword evidence="9" id="KW-0576">Peroxisome</keyword>
<evidence type="ECO:0000313" key="16">
    <source>
        <dbReference type="EMBL" id="AYJ84900.1"/>
    </source>
</evidence>
<dbReference type="EMBL" id="CP032828">
    <property type="protein sequence ID" value="AYJ84900.1"/>
    <property type="molecule type" value="Genomic_DNA"/>
</dbReference>
<dbReference type="InterPro" id="IPR029045">
    <property type="entry name" value="ClpP/crotonase-like_dom_sf"/>
</dbReference>
<dbReference type="FunFam" id="3.40.50.720:FF:000009">
    <property type="entry name" value="Fatty oxidation complex, alpha subunit"/>
    <property type="match status" value="1"/>
</dbReference>
<protein>
    <submittedName>
        <fullName evidence="16">3-hydroxyacyl-CoA dehydrogenase</fullName>
    </submittedName>
</protein>
<comment type="catalytic activity">
    <reaction evidence="13">
        <text>a (3S)-3-hydroxyacyl-CoA + NAD(+) = a 3-oxoacyl-CoA + NADH + H(+)</text>
        <dbReference type="Rhea" id="RHEA:22432"/>
        <dbReference type="ChEBI" id="CHEBI:15378"/>
        <dbReference type="ChEBI" id="CHEBI:57318"/>
        <dbReference type="ChEBI" id="CHEBI:57540"/>
        <dbReference type="ChEBI" id="CHEBI:57945"/>
        <dbReference type="ChEBI" id="CHEBI:90726"/>
        <dbReference type="EC" id="1.1.1.35"/>
    </reaction>
</comment>
<accession>A0A494T7N4</accession>
<keyword evidence="11" id="KW-0456">Lyase</keyword>
<evidence type="ECO:0000256" key="8">
    <source>
        <dbReference type="ARBA" id="ARBA00023098"/>
    </source>
</evidence>
<dbReference type="InterPro" id="IPR008927">
    <property type="entry name" value="6-PGluconate_DH-like_C_sf"/>
</dbReference>
<keyword evidence="10" id="KW-0413">Isomerase</keyword>
<comment type="subcellular location">
    <subcellularLocation>
        <location evidence="1">Peroxisome</location>
    </subcellularLocation>
</comment>
<evidence type="ECO:0000256" key="3">
    <source>
        <dbReference type="ARBA" id="ARBA00011245"/>
    </source>
</evidence>
<dbReference type="GO" id="GO:0070403">
    <property type="term" value="F:NAD+ binding"/>
    <property type="evidence" value="ECO:0007669"/>
    <property type="project" value="InterPro"/>
</dbReference>